<accession>T1B7F6</accession>
<keyword evidence="2" id="KW-0813">Transport</keyword>
<feature type="non-terminal residue" evidence="7">
    <location>
        <position position="115"/>
    </location>
</feature>
<evidence type="ECO:0000256" key="5">
    <source>
        <dbReference type="ARBA" id="ARBA00023136"/>
    </source>
</evidence>
<comment type="subcellular location">
    <subcellularLocation>
        <location evidence="1">Cell outer membrane</location>
    </subcellularLocation>
</comment>
<evidence type="ECO:0000313" key="7">
    <source>
        <dbReference type="EMBL" id="EQD48929.1"/>
    </source>
</evidence>
<feature type="non-terminal residue" evidence="7">
    <location>
        <position position="1"/>
    </location>
</feature>
<dbReference type="GO" id="GO:0015562">
    <property type="term" value="F:efflux transmembrane transporter activity"/>
    <property type="evidence" value="ECO:0007669"/>
    <property type="project" value="InterPro"/>
</dbReference>
<gene>
    <name evidence="7" type="ORF">B1A_13876</name>
</gene>
<dbReference type="PANTHER" id="PTHR30026">
    <property type="entry name" value="OUTER MEMBRANE PROTEIN TOLC"/>
    <property type="match status" value="1"/>
</dbReference>
<evidence type="ECO:0000256" key="4">
    <source>
        <dbReference type="ARBA" id="ARBA00022692"/>
    </source>
</evidence>
<dbReference type="GO" id="GO:1990281">
    <property type="term" value="C:efflux pump complex"/>
    <property type="evidence" value="ECO:0007669"/>
    <property type="project" value="TreeGrafter"/>
</dbReference>
<dbReference type="EMBL" id="AUZX01010178">
    <property type="protein sequence ID" value="EQD48929.1"/>
    <property type="molecule type" value="Genomic_DNA"/>
</dbReference>
<evidence type="ECO:0000256" key="6">
    <source>
        <dbReference type="ARBA" id="ARBA00023237"/>
    </source>
</evidence>
<reference evidence="7" key="1">
    <citation type="submission" date="2013-08" db="EMBL/GenBank/DDBJ databases">
        <authorList>
            <person name="Mendez C."/>
            <person name="Richter M."/>
            <person name="Ferrer M."/>
            <person name="Sanchez J."/>
        </authorList>
    </citation>
    <scope>NUCLEOTIDE SEQUENCE</scope>
</reference>
<proteinExistence type="predicted"/>
<keyword evidence="5" id="KW-0472">Membrane</keyword>
<evidence type="ECO:0000256" key="1">
    <source>
        <dbReference type="ARBA" id="ARBA00004442"/>
    </source>
</evidence>
<evidence type="ECO:0000256" key="3">
    <source>
        <dbReference type="ARBA" id="ARBA00022452"/>
    </source>
</evidence>
<dbReference type="InterPro" id="IPR003423">
    <property type="entry name" value="OMP_efflux"/>
</dbReference>
<dbReference type="PANTHER" id="PTHR30026:SF20">
    <property type="entry name" value="OUTER MEMBRANE PROTEIN TOLC"/>
    <property type="match status" value="1"/>
</dbReference>
<dbReference type="Pfam" id="PF02321">
    <property type="entry name" value="OEP"/>
    <property type="match status" value="1"/>
</dbReference>
<name>T1B7F6_9ZZZZ</name>
<keyword evidence="4" id="KW-0812">Transmembrane</keyword>
<dbReference type="AlphaFoldDB" id="T1B7F6"/>
<evidence type="ECO:0000256" key="2">
    <source>
        <dbReference type="ARBA" id="ARBA00022448"/>
    </source>
</evidence>
<dbReference type="SUPFAM" id="SSF56954">
    <property type="entry name" value="Outer membrane efflux proteins (OEP)"/>
    <property type="match status" value="1"/>
</dbReference>
<dbReference type="InterPro" id="IPR051906">
    <property type="entry name" value="TolC-like"/>
</dbReference>
<reference evidence="7" key="2">
    <citation type="journal article" date="2014" name="ISME J.">
        <title>Microbial stratification in low pH oxic and suboxic macroscopic growths along an acid mine drainage.</title>
        <authorList>
            <person name="Mendez-Garcia C."/>
            <person name="Mesa V."/>
            <person name="Sprenger R.R."/>
            <person name="Richter M."/>
            <person name="Diez M.S."/>
            <person name="Solano J."/>
            <person name="Bargiela R."/>
            <person name="Golyshina O.V."/>
            <person name="Manteca A."/>
            <person name="Ramos J.L."/>
            <person name="Gallego J.R."/>
            <person name="Llorente I."/>
            <person name="Martins Dos Santos V.A."/>
            <person name="Jensen O.N."/>
            <person name="Pelaez A.I."/>
            <person name="Sanchez J."/>
            <person name="Ferrer M."/>
        </authorList>
    </citation>
    <scope>NUCLEOTIDE SEQUENCE</scope>
</reference>
<dbReference type="GO" id="GO:0015288">
    <property type="term" value="F:porin activity"/>
    <property type="evidence" value="ECO:0007669"/>
    <property type="project" value="TreeGrafter"/>
</dbReference>
<dbReference type="Gene3D" id="1.20.1600.10">
    <property type="entry name" value="Outer membrane efflux proteins (OEP)"/>
    <property type="match status" value="1"/>
</dbReference>
<keyword evidence="3" id="KW-1134">Transmembrane beta strand</keyword>
<comment type="caution">
    <text evidence="7">The sequence shown here is derived from an EMBL/GenBank/DDBJ whole genome shotgun (WGS) entry which is preliminary data.</text>
</comment>
<sequence length="115" mass="12303">FAVLLPQLTASAGENWDHTSGVSYSLGNRSTGALYALSEPSTSNTTGQTWSLNLSENLFSWADWMNFKAADRQVAQAQATYEAAQQGLILTTAQAYFGVLAAVDTLHAQQSSLKA</sequence>
<protein>
    <submittedName>
        <fullName evidence="7">Outer membrane channel tolerance to colicin E1</fullName>
    </submittedName>
</protein>
<keyword evidence="6" id="KW-0998">Cell outer membrane</keyword>
<dbReference type="GO" id="GO:0009279">
    <property type="term" value="C:cell outer membrane"/>
    <property type="evidence" value="ECO:0007669"/>
    <property type="project" value="UniProtKB-SubCell"/>
</dbReference>
<organism evidence="7">
    <name type="scientific">mine drainage metagenome</name>
    <dbReference type="NCBI Taxonomy" id="410659"/>
    <lineage>
        <taxon>unclassified sequences</taxon>
        <taxon>metagenomes</taxon>
        <taxon>ecological metagenomes</taxon>
    </lineage>
</organism>